<gene>
    <name evidence="9" type="ORF">JM93_02716</name>
</gene>
<keyword evidence="4 5" id="KW-0274">FAD</keyword>
<dbReference type="SUPFAM" id="SSF54373">
    <property type="entry name" value="FAD-linked reductases, C-terminal domain"/>
    <property type="match status" value="1"/>
</dbReference>
<organism evidence="9 10">
    <name type="scientific">Roseibium hamelinense</name>
    <dbReference type="NCBI Taxonomy" id="150831"/>
    <lineage>
        <taxon>Bacteria</taxon>
        <taxon>Pseudomonadati</taxon>
        <taxon>Pseudomonadota</taxon>
        <taxon>Alphaproteobacteria</taxon>
        <taxon>Hyphomicrobiales</taxon>
        <taxon>Stappiaceae</taxon>
        <taxon>Roseibium</taxon>
    </lineage>
</organism>
<keyword evidence="10" id="KW-1185">Reference proteome</keyword>
<dbReference type="NCBIfam" id="NF002550">
    <property type="entry name" value="PRK02106.1"/>
    <property type="match status" value="1"/>
</dbReference>
<evidence type="ECO:0000313" key="9">
    <source>
        <dbReference type="EMBL" id="TWI86009.1"/>
    </source>
</evidence>
<evidence type="ECO:0000259" key="8">
    <source>
        <dbReference type="PROSITE" id="PS00624"/>
    </source>
</evidence>
<comment type="similarity">
    <text evidence="2 6">Belongs to the GMC oxidoreductase family.</text>
</comment>
<accession>A0A562SXH5</accession>
<sequence>MREFDFVIVGAGSAGCVLADRLSENGKYTVCLLEAGGSDLNFWIWMPIGYGKAFYNRGINWMYQTEADPGLNNRKGYWPRGKVLGGSSSINAMVYIRGQHADFDDWKALGNPGWGWSDVLPYFKRSEHNDRGTCDYRGSGGPLHVSSIGGNAHPLCDTFLQAGKEAGFRLNDDFNGADQEGVGCYQISAKSGLRMSTARAYLSSAKRRPNVTVETYAHTLKVLLDGKRATGVVYRRHNVDHTIAARREVILSAGAVNSPQILMLSGIGRAEELKGKGLEVAIDRPGVGQNLQDHLGLDYLYRSKVPTLNNQLYPWWGKLLQGIRYVMTRGGPLALSLNQAGGFVRSNPDRERPNMQLYFSPVSYTKAPKGQRPLMNPDPFPGFLLGFQPTRPSSRGHIALRTAHPTDTPEIHPNSLSTNHDLVEMVEGCKLMRKLADTPALRSVIDAEISPGPKVQSDEDMLEDVRNRCSTVFHPVSTCRMGPDNTVDVVDARLRVYGVRGLRVVDASIFPTVTSGNTNAPAIMVGEKGADLILEDHKAA</sequence>
<dbReference type="GO" id="GO:0050660">
    <property type="term" value="F:flavin adenine dinucleotide binding"/>
    <property type="evidence" value="ECO:0007669"/>
    <property type="project" value="InterPro"/>
</dbReference>
<feature type="domain" description="Glucose-methanol-choline oxidoreductase N-terminal" evidence="8">
    <location>
        <begin position="254"/>
        <end position="268"/>
    </location>
</feature>
<dbReference type="Pfam" id="PF05199">
    <property type="entry name" value="GMC_oxred_C"/>
    <property type="match status" value="1"/>
</dbReference>
<dbReference type="Gene3D" id="3.50.50.60">
    <property type="entry name" value="FAD/NAD(P)-binding domain"/>
    <property type="match status" value="1"/>
</dbReference>
<evidence type="ECO:0000259" key="7">
    <source>
        <dbReference type="PROSITE" id="PS00623"/>
    </source>
</evidence>
<evidence type="ECO:0000256" key="5">
    <source>
        <dbReference type="PIRSR" id="PIRSR000137-2"/>
    </source>
</evidence>
<comment type="cofactor">
    <cofactor evidence="1 5">
        <name>FAD</name>
        <dbReference type="ChEBI" id="CHEBI:57692"/>
    </cofactor>
</comment>
<comment type="caution">
    <text evidence="9">The sequence shown here is derived from an EMBL/GenBank/DDBJ whole genome shotgun (WGS) entry which is preliminary data.</text>
</comment>
<evidence type="ECO:0000256" key="4">
    <source>
        <dbReference type="ARBA" id="ARBA00022827"/>
    </source>
</evidence>
<name>A0A562SXH5_9HYPH</name>
<dbReference type="RefSeq" id="WP_145344132.1">
    <property type="nucleotide sequence ID" value="NZ_SMLY01000083.1"/>
</dbReference>
<dbReference type="PROSITE" id="PS00623">
    <property type="entry name" value="GMC_OXRED_1"/>
    <property type="match status" value="1"/>
</dbReference>
<dbReference type="PANTHER" id="PTHR11552:SF147">
    <property type="entry name" value="CHOLINE DEHYDROGENASE, MITOCHONDRIAL"/>
    <property type="match status" value="1"/>
</dbReference>
<dbReference type="Pfam" id="PF00732">
    <property type="entry name" value="GMC_oxred_N"/>
    <property type="match status" value="1"/>
</dbReference>
<proteinExistence type="inferred from homology"/>
<dbReference type="Proteomes" id="UP000320593">
    <property type="component" value="Unassembled WGS sequence"/>
</dbReference>
<dbReference type="InterPro" id="IPR012132">
    <property type="entry name" value="GMC_OxRdtase"/>
</dbReference>
<evidence type="ECO:0000256" key="3">
    <source>
        <dbReference type="ARBA" id="ARBA00022630"/>
    </source>
</evidence>
<keyword evidence="3 6" id="KW-0285">Flavoprotein</keyword>
<dbReference type="SUPFAM" id="SSF51905">
    <property type="entry name" value="FAD/NAD(P)-binding domain"/>
    <property type="match status" value="1"/>
</dbReference>
<evidence type="ECO:0000313" key="10">
    <source>
        <dbReference type="Proteomes" id="UP000320593"/>
    </source>
</evidence>
<dbReference type="PROSITE" id="PS00624">
    <property type="entry name" value="GMC_OXRED_2"/>
    <property type="match status" value="1"/>
</dbReference>
<dbReference type="EMBL" id="VLLF01000006">
    <property type="protein sequence ID" value="TWI86009.1"/>
    <property type="molecule type" value="Genomic_DNA"/>
</dbReference>
<dbReference type="PANTHER" id="PTHR11552">
    <property type="entry name" value="GLUCOSE-METHANOL-CHOLINE GMC OXIDOREDUCTASE"/>
    <property type="match status" value="1"/>
</dbReference>
<dbReference type="PIRSF" id="PIRSF000137">
    <property type="entry name" value="Alcohol_oxidase"/>
    <property type="match status" value="1"/>
</dbReference>
<feature type="domain" description="Glucose-methanol-choline oxidoreductase N-terminal" evidence="7">
    <location>
        <begin position="81"/>
        <end position="104"/>
    </location>
</feature>
<dbReference type="AlphaFoldDB" id="A0A562SXH5"/>
<dbReference type="OrthoDB" id="9785276at2"/>
<reference evidence="9 10" key="1">
    <citation type="submission" date="2019-07" db="EMBL/GenBank/DDBJ databases">
        <title>Genomic Encyclopedia of Archaeal and Bacterial Type Strains, Phase II (KMG-II): from individual species to whole genera.</title>
        <authorList>
            <person name="Goeker M."/>
        </authorList>
    </citation>
    <scope>NUCLEOTIDE SEQUENCE [LARGE SCALE GENOMIC DNA]</scope>
    <source>
        <strain evidence="9 10">ATCC BAA-252</strain>
    </source>
</reference>
<dbReference type="Gene3D" id="3.30.560.10">
    <property type="entry name" value="Glucose Oxidase, domain 3"/>
    <property type="match status" value="1"/>
</dbReference>
<dbReference type="InterPro" id="IPR000172">
    <property type="entry name" value="GMC_OxRdtase_N"/>
</dbReference>
<evidence type="ECO:0000256" key="6">
    <source>
        <dbReference type="RuleBase" id="RU003968"/>
    </source>
</evidence>
<feature type="binding site" evidence="5">
    <location>
        <position position="83"/>
    </location>
    <ligand>
        <name>FAD</name>
        <dbReference type="ChEBI" id="CHEBI:57692"/>
    </ligand>
</feature>
<dbReference type="PROSITE" id="PS51257">
    <property type="entry name" value="PROKAR_LIPOPROTEIN"/>
    <property type="match status" value="1"/>
</dbReference>
<dbReference type="GO" id="GO:0016614">
    <property type="term" value="F:oxidoreductase activity, acting on CH-OH group of donors"/>
    <property type="evidence" value="ECO:0007669"/>
    <property type="project" value="InterPro"/>
</dbReference>
<evidence type="ECO:0000256" key="1">
    <source>
        <dbReference type="ARBA" id="ARBA00001974"/>
    </source>
</evidence>
<dbReference type="InterPro" id="IPR007867">
    <property type="entry name" value="GMC_OxRtase_C"/>
</dbReference>
<evidence type="ECO:0000256" key="2">
    <source>
        <dbReference type="ARBA" id="ARBA00010790"/>
    </source>
</evidence>
<feature type="binding site" evidence="5">
    <location>
        <begin position="91"/>
        <end position="94"/>
    </location>
    <ligand>
        <name>FAD</name>
        <dbReference type="ChEBI" id="CHEBI:57692"/>
    </ligand>
</feature>
<dbReference type="InterPro" id="IPR036188">
    <property type="entry name" value="FAD/NAD-bd_sf"/>
</dbReference>
<protein>
    <submittedName>
        <fullName evidence="9">Choline dehydrogenase</fullName>
    </submittedName>
</protein>